<dbReference type="PANTHER" id="PTHR31412:SF0">
    <property type="entry name" value="ZINC METALLOPROTEASE EGY1, CHLOROPLASTIC-RELATED"/>
    <property type="match status" value="1"/>
</dbReference>
<accession>A0ABQ5RSV1</accession>
<evidence type="ECO:0000256" key="8">
    <source>
        <dbReference type="ARBA" id="ARBA00022801"/>
    </source>
</evidence>
<evidence type="ECO:0000256" key="7">
    <source>
        <dbReference type="ARBA" id="ARBA00022692"/>
    </source>
</evidence>
<feature type="region of interest" description="Disordered" evidence="13">
    <location>
        <begin position="96"/>
        <end position="164"/>
    </location>
</feature>
<keyword evidence="12 14" id="KW-0472">Membrane</keyword>
<reference evidence="16 17" key="1">
    <citation type="journal article" date="2023" name="IScience">
        <title>Expanded male sex-determining region conserved during the evolution of homothallism in the green alga Volvox.</title>
        <authorList>
            <person name="Yamamoto K."/>
            <person name="Matsuzaki R."/>
            <person name="Mahakham W."/>
            <person name="Heman W."/>
            <person name="Sekimoto H."/>
            <person name="Kawachi M."/>
            <person name="Minakuchi Y."/>
            <person name="Toyoda A."/>
            <person name="Nozaki H."/>
        </authorList>
    </citation>
    <scope>NUCLEOTIDE SEQUENCE [LARGE SCALE GENOMIC DNA]</scope>
    <source>
        <strain evidence="16 17">NIES-4468</strain>
    </source>
</reference>
<keyword evidence="11" id="KW-0482">Metalloprotease</keyword>
<feature type="non-terminal residue" evidence="16">
    <location>
        <position position="1"/>
    </location>
</feature>
<feature type="transmembrane region" description="Helical" evidence="14">
    <location>
        <begin position="605"/>
        <end position="623"/>
    </location>
</feature>
<evidence type="ECO:0000256" key="3">
    <source>
        <dbReference type="ARBA" id="ARBA00007931"/>
    </source>
</evidence>
<evidence type="ECO:0000256" key="1">
    <source>
        <dbReference type="ARBA" id="ARBA00004141"/>
    </source>
</evidence>
<dbReference type="InterPro" id="IPR008915">
    <property type="entry name" value="Peptidase_M50"/>
</dbReference>
<keyword evidence="6" id="KW-0645">Protease</keyword>
<keyword evidence="17" id="KW-1185">Reference proteome</keyword>
<gene>
    <name evidence="16" type="ORF">VaNZ11_002128</name>
</gene>
<protein>
    <recommendedName>
        <fullName evidence="15">Peptidase M50 domain-containing protein</fullName>
    </recommendedName>
</protein>
<evidence type="ECO:0000256" key="4">
    <source>
        <dbReference type="ARBA" id="ARBA00022528"/>
    </source>
</evidence>
<evidence type="ECO:0000256" key="14">
    <source>
        <dbReference type="SAM" id="Phobius"/>
    </source>
</evidence>
<evidence type="ECO:0000256" key="5">
    <source>
        <dbReference type="ARBA" id="ARBA00022640"/>
    </source>
</evidence>
<evidence type="ECO:0000259" key="15">
    <source>
        <dbReference type="Pfam" id="PF02163"/>
    </source>
</evidence>
<evidence type="ECO:0000256" key="2">
    <source>
        <dbReference type="ARBA" id="ARBA00004229"/>
    </source>
</evidence>
<dbReference type="PANTHER" id="PTHR31412">
    <property type="entry name" value="ZINC METALLOPROTEASE EGY1"/>
    <property type="match status" value="1"/>
</dbReference>
<keyword evidence="7 14" id="KW-0812">Transmembrane</keyword>
<comment type="caution">
    <text evidence="16">The sequence shown here is derived from an EMBL/GenBank/DDBJ whole genome shotgun (WGS) entry which is preliminary data.</text>
</comment>
<evidence type="ECO:0000256" key="9">
    <source>
        <dbReference type="ARBA" id="ARBA00022946"/>
    </source>
</evidence>
<name>A0ABQ5RSV1_9CHLO</name>
<feature type="domain" description="Peptidase M50" evidence="15">
    <location>
        <begin position="389"/>
        <end position="552"/>
    </location>
</feature>
<dbReference type="EMBL" id="BSDZ01000005">
    <property type="protein sequence ID" value="GLI60097.1"/>
    <property type="molecule type" value="Genomic_DNA"/>
</dbReference>
<evidence type="ECO:0000313" key="17">
    <source>
        <dbReference type="Proteomes" id="UP001165090"/>
    </source>
</evidence>
<feature type="transmembrane region" description="Helical" evidence="14">
    <location>
        <begin position="479"/>
        <end position="502"/>
    </location>
</feature>
<feature type="transmembrane region" description="Helical" evidence="14">
    <location>
        <begin position="378"/>
        <end position="397"/>
    </location>
</feature>
<feature type="compositionally biased region" description="Low complexity" evidence="13">
    <location>
        <begin position="105"/>
        <end position="151"/>
    </location>
</feature>
<feature type="transmembrane region" description="Helical" evidence="14">
    <location>
        <begin position="443"/>
        <end position="467"/>
    </location>
</feature>
<dbReference type="InterPro" id="IPR044838">
    <property type="entry name" value="EGY1-like"/>
</dbReference>
<comment type="similarity">
    <text evidence="3">Belongs to the peptidase M50B family.</text>
</comment>
<comment type="subcellular location">
    <subcellularLocation>
        <location evidence="1">Membrane</location>
        <topology evidence="1">Multi-pass membrane protein</topology>
    </subcellularLocation>
    <subcellularLocation>
        <location evidence="2">Plastid</location>
        <location evidence="2">Chloroplast</location>
    </subcellularLocation>
</comment>
<organism evidence="16 17">
    <name type="scientific">Volvox africanus</name>
    <dbReference type="NCBI Taxonomy" id="51714"/>
    <lineage>
        <taxon>Eukaryota</taxon>
        <taxon>Viridiplantae</taxon>
        <taxon>Chlorophyta</taxon>
        <taxon>core chlorophytes</taxon>
        <taxon>Chlorophyceae</taxon>
        <taxon>CS clade</taxon>
        <taxon>Chlamydomonadales</taxon>
        <taxon>Volvocaceae</taxon>
        <taxon>Volvox</taxon>
    </lineage>
</organism>
<keyword evidence="8" id="KW-0378">Hydrolase</keyword>
<feature type="transmembrane region" description="Helical" evidence="14">
    <location>
        <begin position="326"/>
        <end position="347"/>
    </location>
</feature>
<feature type="transmembrane region" description="Helical" evidence="14">
    <location>
        <begin position="559"/>
        <end position="584"/>
    </location>
</feature>
<evidence type="ECO:0000313" key="16">
    <source>
        <dbReference type="EMBL" id="GLI60097.1"/>
    </source>
</evidence>
<keyword evidence="10 14" id="KW-1133">Transmembrane helix</keyword>
<proteinExistence type="inferred from homology"/>
<dbReference type="Proteomes" id="UP001165090">
    <property type="component" value="Unassembled WGS sequence"/>
</dbReference>
<evidence type="ECO:0000256" key="12">
    <source>
        <dbReference type="ARBA" id="ARBA00023136"/>
    </source>
</evidence>
<feature type="transmembrane region" description="Helical" evidence="14">
    <location>
        <begin position="514"/>
        <end position="539"/>
    </location>
</feature>
<keyword evidence="5" id="KW-0934">Plastid</keyword>
<evidence type="ECO:0000256" key="10">
    <source>
        <dbReference type="ARBA" id="ARBA00022989"/>
    </source>
</evidence>
<keyword evidence="4" id="KW-0150">Chloroplast</keyword>
<evidence type="ECO:0000256" key="13">
    <source>
        <dbReference type="SAM" id="MobiDB-lite"/>
    </source>
</evidence>
<sequence length="639" mass="67801">IILSSVIITKIPYYVTTLYITRSLVYCSLRWCPHNMRASCLQGRHTPFFGGSCYRGALLLHTPGWRRCVALVRAATEQDTSGQRIKRTLEGLDALLGIDPNDPNSSSSSSSSAKASSTVVRESSSSAPTSTDVSRTTTSGSAGSIGSSNGNGIRGTGTGSPGEDQFQKIIEKARQLADAQRSSKPSNVEAQQQELRQEFENLLQAMGKGTDMLDKEDLKRLREAAFGPQTFWVTETLPLQDLDKSGVLIRGNLRDSREKVFAHLCAKVAELFGEGKYEVIMVEDEQEPGESEPMGKAAALGPRVAFQIVPSAQAQPPQTNAWRQGAAVLLFLLFVASCLQLSLVANITKLPRETLEFFANADNFNSDALPPGLDELDAAAYFITAIPIFVSLLGINFSHEIGHRIAAAVRGVKLGPSYFVPNLQLGSFGTITPFTSLLKGRTALWDVAAAGPLAGALASAAVMGLGLLQSSPGLLPKELLVPVPTALFQSSLLLGTVVKAVLGDQITAGSEEVLISPLVIAGWCGLVTTALNVLPVGSLDGGRMMQAAYGRQALALSSFFTYVGLGLGLLGSSLSLPFGLYVIICQRTAEKYIKDNVTPVSDAKRTATAAAVLAAILILVPMAPEVAQSIGVGKVDPFF</sequence>
<dbReference type="Pfam" id="PF02163">
    <property type="entry name" value="Peptidase_M50"/>
    <property type="match status" value="1"/>
</dbReference>
<dbReference type="CDD" id="cd06160">
    <property type="entry name" value="S2P-M50_like_2"/>
    <property type="match status" value="1"/>
</dbReference>
<evidence type="ECO:0000256" key="6">
    <source>
        <dbReference type="ARBA" id="ARBA00022670"/>
    </source>
</evidence>
<evidence type="ECO:0000256" key="11">
    <source>
        <dbReference type="ARBA" id="ARBA00023049"/>
    </source>
</evidence>
<keyword evidence="9" id="KW-0809">Transit peptide</keyword>